<comment type="caution">
    <text evidence="1">The sequence shown here is derived from an EMBL/GenBank/DDBJ whole genome shotgun (WGS) entry which is preliminary data.</text>
</comment>
<evidence type="ECO:0000313" key="1">
    <source>
        <dbReference type="EMBL" id="PJL28226.1"/>
    </source>
</evidence>
<gene>
    <name evidence="1" type="ORF">B9Y64_13420</name>
</gene>
<reference evidence="1 2" key="1">
    <citation type="journal article" date="2017" name="Front. Microbiol.">
        <title>Double-Face Meets the Bacterial World: The Opportunistic Pathogen Stenotrophomonas maltophilia.</title>
        <authorList>
            <person name="Lira F."/>
            <person name="Berg G."/>
            <person name="Martinez J.L."/>
        </authorList>
    </citation>
    <scope>NUCLEOTIDE SEQUENCE [LARGE SCALE GENOMIC DNA]</scope>
    <source>
        <strain evidence="1 2">EA1</strain>
    </source>
</reference>
<organism evidence="1 2">
    <name type="scientific">Stenotrophomonas maltophilia</name>
    <name type="common">Pseudomonas maltophilia</name>
    <name type="synonym">Xanthomonas maltophilia</name>
    <dbReference type="NCBI Taxonomy" id="40324"/>
    <lineage>
        <taxon>Bacteria</taxon>
        <taxon>Pseudomonadati</taxon>
        <taxon>Pseudomonadota</taxon>
        <taxon>Gammaproteobacteria</taxon>
        <taxon>Lysobacterales</taxon>
        <taxon>Lysobacteraceae</taxon>
        <taxon>Stenotrophomonas</taxon>
        <taxon>Stenotrophomonas maltophilia group</taxon>
    </lineage>
</organism>
<proteinExistence type="predicted"/>
<protein>
    <submittedName>
        <fullName evidence="1">Uncharacterized protein</fullName>
    </submittedName>
</protein>
<dbReference type="Proteomes" id="UP000230167">
    <property type="component" value="Unassembled WGS sequence"/>
</dbReference>
<evidence type="ECO:0000313" key="2">
    <source>
        <dbReference type="Proteomes" id="UP000230167"/>
    </source>
</evidence>
<accession>A0A2J0UB00</accession>
<dbReference type="EMBL" id="NEQV01000004">
    <property type="protein sequence ID" value="PJL28226.1"/>
    <property type="molecule type" value="Genomic_DNA"/>
</dbReference>
<sequence length="63" mass="6979">MKWLGATILEQGGNFPIDEPSPDCFIVITIVCITILINQLDSRSACKVPPKIFINIGLEEYEA</sequence>
<name>A0A2J0UB00_STEMA</name>
<dbReference type="AlphaFoldDB" id="A0A2J0UB00"/>